<dbReference type="OrthoDB" id="5569432at2"/>
<feature type="region of interest" description="Disordered" evidence="1">
    <location>
        <begin position="117"/>
        <end position="143"/>
    </location>
</feature>
<dbReference type="EMBL" id="FUKJ01000027">
    <property type="protein sequence ID" value="SJM89582.1"/>
    <property type="molecule type" value="Genomic_DNA"/>
</dbReference>
<gene>
    <name evidence="3" type="ORF">CRENPOLYSF2_1220002</name>
</gene>
<evidence type="ECO:0000313" key="4">
    <source>
        <dbReference type="Proteomes" id="UP000195442"/>
    </source>
</evidence>
<reference evidence="4" key="1">
    <citation type="submission" date="2017-02" db="EMBL/GenBank/DDBJ databases">
        <authorList>
            <person name="Daims H."/>
        </authorList>
    </citation>
    <scope>NUCLEOTIDE SEQUENCE [LARGE SCALE GENOMIC DNA]</scope>
</reference>
<dbReference type="RefSeq" id="WP_087145699.1">
    <property type="nucleotide sequence ID" value="NZ_FUKJ01000027.1"/>
</dbReference>
<dbReference type="Proteomes" id="UP000195442">
    <property type="component" value="Unassembled WGS sequence"/>
</dbReference>
<accession>A0A1R4H055</accession>
<evidence type="ECO:0000313" key="3">
    <source>
        <dbReference type="EMBL" id="SJM89582.1"/>
    </source>
</evidence>
<feature type="chain" id="PRO_5012684161" description="Lipoprotein" evidence="2">
    <location>
        <begin position="19"/>
        <end position="143"/>
    </location>
</feature>
<proteinExistence type="predicted"/>
<keyword evidence="4" id="KW-1185">Reference proteome</keyword>
<keyword evidence="2" id="KW-0732">Signal</keyword>
<evidence type="ECO:0000256" key="2">
    <source>
        <dbReference type="SAM" id="SignalP"/>
    </source>
</evidence>
<sequence length="143" mass="16000">MKKLPTLLLILSCAALIACGKGQEISGHSIKTAYRSVKVIKEKLPPENRMEFQVSFWTIRDANKEDDAFLDAVDGKNPAEIVATAKEIYQQRKAAGFQAYDKYSSWEEMISEFGKQRLGQDKHKGSTKVEGGGQSDNVLYKLQ</sequence>
<protein>
    <recommendedName>
        <fullName evidence="5">Lipoprotein</fullName>
    </recommendedName>
</protein>
<dbReference type="PROSITE" id="PS51257">
    <property type="entry name" value="PROKAR_LIPOPROTEIN"/>
    <property type="match status" value="1"/>
</dbReference>
<dbReference type="AlphaFoldDB" id="A0A1R4H055"/>
<name>A0A1R4H055_9GAMM</name>
<evidence type="ECO:0008006" key="5">
    <source>
        <dbReference type="Google" id="ProtNLM"/>
    </source>
</evidence>
<evidence type="ECO:0000256" key="1">
    <source>
        <dbReference type="SAM" id="MobiDB-lite"/>
    </source>
</evidence>
<organism evidence="3 4">
    <name type="scientific">Crenothrix polyspora</name>
    <dbReference type="NCBI Taxonomy" id="360316"/>
    <lineage>
        <taxon>Bacteria</taxon>
        <taxon>Pseudomonadati</taxon>
        <taxon>Pseudomonadota</taxon>
        <taxon>Gammaproteobacteria</taxon>
        <taxon>Methylococcales</taxon>
        <taxon>Crenotrichaceae</taxon>
        <taxon>Crenothrix</taxon>
    </lineage>
</organism>
<feature type="signal peptide" evidence="2">
    <location>
        <begin position="1"/>
        <end position="18"/>
    </location>
</feature>